<gene>
    <name evidence="3" type="ORF">CAK95_19895</name>
</gene>
<proteinExistence type="predicted"/>
<dbReference type="InterPro" id="IPR013229">
    <property type="entry name" value="PEGA"/>
</dbReference>
<evidence type="ECO:0000313" key="4">
    <source>
        <dbReference type="Proteomes" id="UP000194137"/>
    </source>
</evidence>
<dbReference type="KEGG" id="psin:CAK95_19895"/>
<reference evidence="3 4" key="1">
    <citation type="submission" date="2017-05" db="EMBL/GenBank/DDBJ databases">
        <title>Full genome sequence of Pseudorhodoplanes sinuspersici.</title>
        <authorList>
            <person name="Dastgheib S.M.M."/>
            <person name="Shavandi M."/>
            <person name="Tirandaz H."/>
        </authorList>
    </citation>
    <scope>NUCLEOTIDE SEQUENCE [LARGE SCALE GENOMIC DNA]</scope>
    <source>
        <strain evidence="3 4">RIPI110</strain>
    </source>
</reference>
<feature type="compositionally biased region" description="Pro residues" evidence="1">
    <location>
        <begin position="188"/>
        <end position="200"/>
    </location>
</feature>
<sequence length="200" mass="20296">MTGPPSDGLRPMSKVLVFAICGVALAGCTASGDLMKTATPTVPLQFESEPAGAEVKTSGGQTCRTPCALAVPAADMQVTYSLNGYQPQTVAVKLIPPEDIRGSDDSGVTMTEPRFDPSPVMAELVKATPARRPAKKTPVAKRRAPAAAAAQEQPEPGDGGGAPAPSTSGFNPPPASNGGFTQPAPQRSAPPPSGGWPAPR</sequence>
<dbReference type="Proteomes" id="UP000194137">
    <property type="component" value="Chromosome"/>
</dbReference>
<protein>
    <recommendedName>
        <fullName evidence="2">PEGA domain-containing protein</fullName>
    </recommendedName>
</protein>
<accession>A0A1W6ZUV1</accession>
<evidence type="ECO:0000313" key="3">
    <source>
        <dbReference type="EMBL" id="ARQ01103.1"/>
    </source>
</evidence>
<dbReference type="AlphaFoldDB" id="A0A1W6ZUV1"/>
<feature type="domain" description="PEGA" evidence="2">
    <location>
        <begin position="46"/>
        <end position="94"/>
    </location>
</feature>
<dbReference type="EMBL" id="CP021112">
    <property type="protein sequence ID" value="ARQ01103.1"/>
    <property type="molecule type" value="Genomic_DNA"/>
</dbReference>
<feature type="region of interest" description="Disordered" evidence="1">
    <location>
        <begin position="126"/>
        <end position="200"/>
    </location>
</feature>
<keyword evidence="4" id="KW-1185">Reference proteome</keyword>
<dbReference type="STRING" id="1235591.CAK95_19895"/>
<feature type="compositionally biased region" description="Basic residues" evidence="1">
    <location>
        <begin position="132"/>
        <end position="144"/>
    </location>
</feature>
<name>A0A1W6ZUV1_9HYPH</name>
<evidence type="ECO:0000256" key="1">
    <source>
        <dbReference type="SAM" id="MobiDB-lite"/>
    </source>
</evidence>
<dbReference type="Pfam" id="PF08308">
    <property type="entry name" value="PEGA"/>
    <property type="match status" value="1"/>
</dbReference>
<feature type="compositionally biased region" description="Low complexity" evidence="1">
    <location>
        <begin position="145"/>
        <end position="156"/>
    </location>
</feature>
<organism evidence="3 4">
    <name type="scientific">Pseudorhodoplanes sinuspersici</name>
    <dbReference type="NCBI Taxonomy" id="1235591"/>
    <lineage>
        <taxon>Bacteria</taxon>
        <taxon>Pseudomonadati</taxon>
        <taxon>Pseudomonadota</taxon>
        <taxon>Alphaproteobacteria</taxon>
        <taxon>Hyphomicrobiales</taxon>
        <taxon>Pseudorhodoplanes</taxon>
    </lineage>
</organism>
<evidence type="ECO:0000259" key="2">
    <source>
        <dbReference type="Pfam" id="PF08308"/>
    </source>
</evidence>